<protein>
    <recommendedName>
        <fullName evidence="1">RGS domain-containing protein</fullName>
    </recommendedName>
</protein>
<dbReference type="GO" id="GO:0005739">
    <property type="term" value="C:mitochondrion"/>
    <property type="evidence" value="ECO:0007669"/>
    <property type="project" value="TreeGrafter"/>
</dbReference>
<evidence type="ECO:0000313" key="3">
    <source>
        <dbReference type="Proteomes" id="UP000194236"/>
    </source>
</evidence>
<name>A0A1Y3AW53_EURMA</name>
<reference evidence="2 3" key="1">
    <citation type="submission" date="2017-03" db="EMBL/GenBank/DDBJ databases">
        <title>Genome Survey of Euroglyphus maynei.</title>
        <authorList>
            <person name="Arlian L.G."/>
            <person name="Morgan M.S."/>
            <person name="Rider S.D."/>
        </authorList>
    </citation>
    <scope>NUCLEOTIDE SEQUENCE [LARGE SCALE GENOMIC DNA]</scope>
    <source>
        <strain evidence="2">Arlian Lab</strain>
        <tissue evidence="2">Whole body</tissue>
    </source>
</reference>
<accession>A0A1Y3AW53</accession>
<dbReference type="GO" id="GO:0008104">
    <property type="term" value="P:intracellular protein localization"/>
    <property type="evidence" value="ECO:0007669"/>
    <property type="project" value="TreeGrafter"/>
</dbReference>
<dbReference type="InterPro" id="IPR036305">
    <property type="entry name" value="RGS_sf"/>
</dbReference>
<dbReference type="InterPro" id="IPR016137">
    <property type="entry name" value="RGS"/>
</dbReference>
<dbReference type="Gene3D" id="1.10.167.10">
    <property type="entry name" value="Regulator of G-protein Signalling 4, domain 2"/>
    <property type="match status" value="1"/>
</dbReference>
<feature type="domain" description="RGS" evidence="1">
    <location>
        <begin position="1"/>
        <end position="101"/>
    </location>
</feature>
<dbReference type="AlphaFoldDB" id="A0A1Y3AW53"/>
<dbReference type="Proteomes" id="UP000194236">
    <property type="component" value="Unassembled WGS sequence"/>
</dbReference>
<gene>
    <name evidence="2" type="ORF">BLA29_007690</name>
</gene>
<dbReference type="GO" id="GO:0005886">
    <property type="term" value="C:plasma membrane"/>
    <property type="evidence" value="ECO:0007669"/>
    <property type="project" value="TreeGrafter"/>
</dbReference>
<organism evidence="2 3">
    <name type="scientific">Euroglyphus maynei</name>
    <name type="common">Mayne's house dust mite</name>
    <dbReference type="NCBI Taxonomy" id="6958"/>
    <lineage>
        <taxon>Eukaryota</taxon>
        <taxon>Metazoa</taxon>
        <taxon>Ecdysozoa</taxon>
        <taxon>Arthropoda</taxon>
        <taxon>Chelicerata</taxon>
        <taxon>Arachnida</taxon>
        <taxon>Acari</taxon>
        <taxon>Acariformes</taxon>
        <taxon>Sarcoptiformes</taxon>
        <taxon>Astigmata</taxon>
        <taxon>Psoroptidia</taxon>
        <taxon>Analgoidea</taxon>
        <taxon>Pyroglyphidae</taxon>
        <taxon>Pyroglyphinae</taxon>
        <taxon>Euroglyphus</taxon>
    </lineage>
</organism>
<dbReference type="InterPro" id="IPR052246">
    <property type="entry name" value="Cell_Polariz_PKAAnc"/>
</dbReference>
<dbReference type="PROSITE" id="PS50132">
    <property type="entry name" value="RGS"/>
    <property type="match status" value="1"/>
</dbReference>
<dbReference type="EMBL" id="MUJZ01054916">
    <property type="protein sequence ID" value="OTF72731.1"/>
    <property type="molecule type" value="Genomic_DNA"/>
</dbReference>
<evidence type="ECO:0000313" key="2">
    <source>
        <dbReference type="EMBL" id="OTF72731.1"/>
    </source>
</evidence>
<sequence>MDFMANELQYRNYRKFSGQHTDACALFNRFFNCRTAASTESFLQVSEPIIEQLKSSTIDLMDPMKEFQSDCFDRIAMILLQYFSKTYFPQFLESNHFNEYVQNCDRKLKCLQNHRQKLMKQQSSSLSIDDNENHKFNSLNMTNQTDQLWNRDLKDRLQFTYIDKYGRMNSTLEPEPPRSSPGIDRSKLSKFFGRLSFGHNSANRIESEDDAWRIAESIINDVCSVTNRQQQPSEEEHPIEFNEH</sequence>
<dbReference type="PANTHER" id="PTHR13155">
    <property type="entry name" value="A-KINASE ANCHOR PROTEINS"/>
    <property type="match status" value="1"/>
</dbReference>
<keyword evidence="3" id="KW-1185">Reference proteome</keyword>
<dbReference type="InterPro" id="IPR044926">
    <property type="entry name" value="RGS_subdomain_2"/>
</dbReference>
<comment type="caution">
    <text evidence="2">The sequence shown here is derived from an EMBL/GenBank/DDBJ whole genome shotgun (WGS) entry which is preliminary data.</text>
</comment>
<dbReference type="SUPFAM" id="SSF48097">
    <property type="entry name" value="Regulator of G-protein signaling, RGS"/>
    <property type="match status" value="1"/>
</dbReference>
<dbReference type="PANTHER" id="PTHR13155:SF1">
    <property type="entry name" value="A-KINASE ANCHOR PROTEIN 10, MITOCHONDRIAL"/>
    <property type="match status" value="1"/>
</dbReference>
<proteinExistence type="predicted"/>
<evidence type="ECO:0000259" key="1">
    <source>
        <dbReference type="PROSITE" id="PS50132"/>
    </source>
</evidence>
<dbReference type="OrthoDB" id="5584247at2759"/>